<evidence type="ECO:0000313" key="4">
    <source>
        <dbReference type="EMBL" id="SBV95100.1"/>
    </source>
</evidence>
<comment type="similarity">
    <text evidence="1 3">Belongs to the short-chain dehydrogenases/reductases (SDR) family.</text>
</comment>
<dbReference type="PRINTS" id="PR00080">
    <property type="entry name" value="SDRFAMILY"/>
</dbReference>
<accession>A0A212J6P4</accession>
<dbReference type="InterPro" id="IPR002347">
    <property type="entry name" value="SDR_fam"/>
</dbReference>
<dbReference type="PANTHER" id="PTHR43669">
    <property type="entry name" value="5-KETO-D-GLUCONATE 5-REDUCTASE"/>
    <property type="match status" value="1"/>
</dbReference>
<sequence length="246" mass="25343">MKTAIVTGAGTGIGRAAALALLDSGWSVALAGRRQGPLEETAALAKGGRALPVATDVADPASVEALFAAVGRAWGRLDFLFNNAGRGSPACEIGEVSDADWFGVVAANLTGAFLCARAAFRMMKAQSPQGGRIVNNGSISAHAPRVGSAPYTATKHAITGLTKSISLDGRAYDIACGQIDIGNAATSMTERMTDGVPQPNGTTMVEPRMDVAHVGRAVLQMAELPLDANIQFMTIMATKMPFVGRG</sequence>
<evidence type="ECO:0000256" key="1">
    <source>
        <dbReference type="ARBA" id="ARBA00006484"/>
    </source>
</evidence>
<dbReference type="GO" id="GO:0016491">
    <property type="term" value="F:oxidoreductase activity"/>
    <property type="evidence" value="ECO:0007669"/>
    <property type="project" value="UniProtKB-KW"/>
</dbReference>
<dbReference type="EMBL" id="FLUO01000001">
    <property type="protein sequence ID" value="SBV95100.1"/>
    <property type="molecule type" value="Genomic_DNA"/>
</dbReference>
<dbReference type="CDD" id="cd05233">
    <property type="entry name" value="SDR_c"/>
    <property type="match status" value="1"/>
</dbReference>
<reference evidence="4" key="1">
    <citation type="submission" date="2016-04" db="EMBL/GenBank/DDBJ databases">
        <authorList>
            <person name="Evans L.H."/>
            <person name="Alamgir A."/>
            <person name="Owens N."/>
            <person name="Weber N.D."/>
            <person name="Virtaneva K."/>
            <person name="Barbian K."/>
            <person name="Babar A."/>
            <person name="Rosenke K."/>
        </authorList>
    </citation>
    <scope>NUCLEOTIDE SEQUENCE</scope>
    <source>
        <strain evidence="4">86</strain>
    </source>
</reference>
<dbReference type="SUPFAM" id="SSF51735">
    <property type="entry name" value="NAD(P)-binding Rossmann-fold domains"/>
    <property type="match status" value="1"/>
</dbReference>
<organism evidence="4">
    <name type="scientific">uncultured Alphaproteobacteria bacterium</name>
    <dbReference type="NCBI Taxonomy" id="91750"/>
    <lineage>
        <taxon>Bacteria</taxon>
        <taxon>Pseudomonadati</taxon>
        <taxon>Pseudomonadota</taxon>
        <taxon>Alphaproteobacteria</taxon>
        <taxon>environmental samples</taxon>
    </lineage>
</organism>
<evidence type="ECO:0000256" key="3">
    <source>
        <dbReference type="RuleBase" id="RU000363"/>
    </source>
</evidence>
<dbReference type="PRINTS" id="PR00081">
    <property type="entry name" value="GDHRDH"/>
</dbReference>
<dbReference type="PANTHER" id="PTHR43669:SF12">
    <property type="entry name" value="BLR5618 PROTEIN"/>
    <property type="match status" value="1"/>
</dbReference>
<proteinExistence type="inferred from homology"/>
<keyword evidence="2 4" id="KW-0560">Oxidoreductase</keyword>
<dbReference type="EC" id="1.1.1.-" evidence="4"/>
<dbReference type="AlphaFoldDB" id="A0A212J6P4"/>
<dbReference type="InterPro" id="IPR020904">
    <property type="entry name" value="Sc_DH/Rdtase_CS"/>
</dbReference>
<dbReference type="Gene3D" id="3.40.50.720">
    <property type="entry name" value="NAD(P)-binding Rossmann-like Domain"/>
    <property type="match status" value="1"/>
</dbReference>
<dbReference type="InterPro" id="IPR036291">
    <property type="entry name" value="NAD(P)-bd_dom_sf"/>
</dbReference>
<dbReference type="Pfam" id="PF00106">
    <property type="entry name" value="adh_short"/>
    <property type="match status" value="1"/>
</dbReference>
<gene>
    <name evidence="4" type="primary">budC</name>
    <name evidence="4" type="ORF">KL86APRO_10593</name>
</gene>
<dbReference type="PROSITE" id="PS00061">
    <property type="entry name" value="ADH_SHORT"/>
    <property type="match status" value="1"/>
</dbReference>
<evidence type="ECO:0000256" key="2">
    <source>
        <dbReference type="ARBA" id="ARBA00023002"/>
    </source>
</evidence>
<protein>
    <submittedName>
        <fullName evidence="4">Putative acetoin dehydrogenase</fullName>
        <ecNumber evidence="4">1.1.1.-</ecNumber>
    </submittedName>
</protein>
<name>A0A212J6P4_9PROT</name>